<dbReference type="Pfam" id="PF02537">
    <property type="entry name" value="CRCB"/>
    <property type="match status" value="1"/>
</dbReference>
<evidence type="ECO:0000313" key="13">
    <source>
        <dbReference type="Proteomes" id="UP000253934"/>
    </source>
</evidence>
<accession>A0A369KQK7</accession>
<comment type="subcellular location">
    <subcellularLocation>
        <location evidence="1 11">Cell membrane</location>
        <topology evidence="1 11">Multi-pass membrane protein</topology>
    </subcellularLocation>
</comment>
<feature type="binding site" evidence="11">
    <location>
        <position position="84"/>
    </location>
    <ligand>
        <name>Na(+)</name>
        <dbReference type="ChEBI" id="CHEBI:29101"/>
        <note>structural</note>
    </ligand>
</feature>
<feature type="transmembrane region" description="Helical" evidence="11">
    <location>
        <begin position="73"/>
        <end position="94"/>
    </location>
</feature>
<dbReference type="PANTHER" id="PTHR28259:SF1">
    <property type="entry name" value="FLUORIDE EXPORT PROTEIN 1-RELATED"/>
    <property type="match status" value="1"/>
</dbReference>
<evidence type="ECO:0000256" key="10">
    <source>
        <dbReference type="ARBA" id="ARBA00035585"/>
    </source>
</evidence>
<dbReference type="GO" id="GO:0140114">
    <property type="term" value="P:cellular detoxification of fluoride"/>
    <property type="evidence" value="ECO:0007669"/>
    <property type="project" value="UniProtKB-UniRule"/>
</dbReference>
<feature type="transmembrane region" description="Helical" evidence="11">
    <location>
        <begin position="39"/>
        <end position="61"/>
    </location>
</feature>
<reference evidence="12" key="1">
    <citation type="submission" date="2018-04" db="EMBL/GenBank/DDBJ databases">
        <title>Draft genome sequence of the Candidatus Spirobacillus cienkowskii, a pathogen of freshwater Daphnia species, reconstructed from hemolymph metagenomic reads.</title>
        <authorList>
            <person name="Bresciani L."/>
            <person name="Lemos L.N."/>
            <person name="Wale N."/>
            <person name="Lin J.Y."/>
            <person name="Fernandes G.R."/>
            <person name="Duffy M.A."/>
            <person name="Rodrigues J.M."/>
        </authorList>
    </citation>
    <scope>NUCLEOTIDE SEQUENCE [LARGE SCALE GENOMIC DNA]</scope>
    <source>
        <strain evidence="12">Binning01</strain>
    </source>
</reference>
<evidence type="ECO:0000256" key="2">
    <source>
        <dbReference type="ARBA" id="ARBA00022475"/>
    </source>
</evidence>
<evidence type="ECO:0000256" key="3">
    <source>
        <dbReference type="ARBA" id="ARBA00022519"/>
    </source>
</evidence>
<organism evidence="12 13">
    <name type="scientific">Spirobacillus cienkowskii</name>
    <dbReference type="NCBI Taxonomy" id="495820"/>
    <lineage>
        <taxon>Bacteria</taxon>
        <taxon>Pseudomonadati</taxon>
        <taxon>Bdellovibrionota</taxon>
        <taxon>Oligoflexia</taxon>
        <taxon>Silvanigrellales</taxon>
        <taxon>Spirobacillus</taxon>
    </lineage>
</organism>
<keyword evidence="13" id="KW-1185">Reference proteome</keyword>
<dbReference type="GO" id="GO:0046872">
    <property type="term" value="F:metal ion binding"/>
    <property type="evidence" value="ECO:0007669"/>
    <property type="project" value="UniProtKB-KW"/>
</dbReference>
<keyword evidence="11" id="KW-0813">Transport</keyword>
<comment type="activity regulation">
    <text evidence="11">Na(+) is not transported, but it plays an essential structural role and its presence is essential for fluoride channel function.</text>
</comment>
<keyword evidence="8 11" id="KW-0407">Ion channel</keyword>
<dbReference type="GO" id="GO:0062054">
    <property type="term" value="F:fluoride channel activity"/>
    <property type="evidence" value="ECO:0007669"/>
    <property type="project" value="UniProtKB-UniRule"/>
</dbReference>
<evidence type="ECO:0000256" key="4">
    <source>
        <dbReference type="ARBA" id="ARBA00022692"/>
    </source>
</evidence>
<dbReference type="AlphaFoldDB" id="A0A369KQK7"/>
<feature type="transmembrane region" description="Helical" evidence="11">
    <location>
        <begin position="7"/>
        <end position="27"/>
    </location>
</feature>
<evidence type="ECO:0000256" key="7">
    <source>
        <dbReference type="ARBA" id="ARBA00023136"/>
    </source>
</evidence>
<dbReference type="NCBIfam" id="TIGR00494">
    <property type="entry name" value="crcB"/>
    <property type="match status" value="1"/>
</dbReference>
<comment type="function">
    <text evidence="11">Fluoride-specific ion channel. Important for reducing fluoride concentration in the cell, thus reducing its toxicity.</text>
</comment>
<keyword evidence="6 11" id="KW-0406">Ion transport</keyword>
<evidence type="ECO:0000256" key="9">
    <source>
        <dbReference type="ARBA" id="ARBA00035120"/>
    </source>
</evidence>
<dbReference type="Proteomes" id="UP000253934">
    <property type="component" value="Unassembled WGS sequence"/>
</dbReference>
<keyword evidence="4 11" id="KW-0812">Transmembrane</keyword>
<protein>
    <recommendedName>
        <fullName evidence="11">Fluoride-specific ion channel FluC</fullName>
    </recommendedName>
</protein>
<name>A0A369KQK7_9BACT</name>
<evidence type="ECO:0000256" key="1">
    <source>
        <dbReference type="ARBA" id="ARBA00004651"/>
    </source>
</evidence>
<evidence type="ECO:0000256" key="11">
    <source>
        <dbReference type="HAMAP-Rule" id="MF_00454"/>
    </source>
</evidence>
<evidence type="ECO:0000256" key="6">
    <source>
        <dbReference type="ARBA" id="ARBA00023065"/>
    </source>
</evidence>
<keyword evidence="2 11" id="KW-1003">Cell membrane</keyword>
<sequence>MRLRRLLMELFYVLAFGLFGILFRYIISQQFHNIFKFNFPLDIFFINLLGSIFIGLFYVISSEKFLLSNNIKIGVMVGFLGGFTTFSSYCLDAVKLFENQHYFQSILYIILSPIIGISLTYLSIFIARKFV</sequence>
<feature type="transmembrane region" description="Helical" evidence="11">
    <location>
        <begin position="106"/>
        <end position="127"/>
    </location>
</feature>
<evidence type="ECO:0000256" key="8">
    <source>
        <dbReference type="ARBA" id="ARBA00023303"/>
    </source>
</evidence>
<keyword evidence="3" id="KW-0997">Cell inner membrane</keyword>
<gene>
    <name evidence="11 12" type="primary">crcB</name>
    <name evidence="11" type="synonym">fluC</name>
    <name evidence="12" type="ORF">DCC88_02380</name>
</gene>
<proteinExistence type="inferred from homology"/>
<comment type="similarity">
    <text evidence="9 11">Belongs to the fluoride channel Fluc/FEX (TC 1.A.43) family.</text>
</comment>
<evidence type="ECO:0000313" key="12">
    <source>
        <dbReference type="EMBL" id="RDB36959.1"/>
    </source>
</evidence>
<dbReference type="GO" id="GO:0005886">
    <property type="term" value="C:plasma membrane"/>
    <property type="evidence" value="ECO:0007669"/>
    <property type="project" value="UniProtKB-SubCell"/>
</dbReference>
<keyword evidence="7 11" id="KW-0472">Membrane</keyword>
<dbReference type="PANTHER" id="PTHR28259">
    <property type="entry name" value="FLUORIDE EXPORT PROTEIN 1-RELATED"/>
    <property type="match status" value="1"/>
</dbReference>
<dbReference type="HAMAP" id="MF_00454">
    <property type="entry name" value="FluC"/>
    <property type="match status" value="1"/>
</dbReference>
<keyword evidence="5 11" id="KW-1133">Transmembrane helix</keyword>
<feature type="binding site" evidence="11">
    <location>
        <position position="81"/>
    </location>
    <ligand>
        <name>Na(+)</name>
        <dbReference type="ChEBI" id="CHEBI:29101"/>
        <note>structural</note>
    </ligand>
</feature>
<evidence type="ECO:0000256" key="5">
    <source>
        <dbReference type="ARBA" id="ARBA00022989"/>
    </source>
</evidence>
<dbReference type="EMBL" id="QOVW01000015">
    <property type="protein sequence ID" value="RDB36959.1"/>
    <property type="molecule type" value="Genomic_DNA"/>
</dbReference>
<keyword evidence="11" id="KW-0479">Metal-binding</keyword>
<comment type="catalytic activity">
    <reaction evidence="10">
        <text>fluoride(in) = fluoride(out)</text>
        <dbReference type="Rhea" id="RHEA:76159"/>
        <dbReference type="ChEBI" id="CHEBI:17051"/>
    </reaction>
    <physiologicalReaction direction="left-to-right" evidence="10">
        <dbReference type="Rhea" id="RHEA:76160"/>
    </physiologicalReaction>
</comment>
<keyword evidence="11" id="KW-0915">Sodium</keyword>
<dbReference type="InterPro" id="IPR003691">
    <property type="entry name" value="FluC"/>
</dbReference>
<comment type="caution">
    <text evidence="12">The sequence shown here is derived from an EMBL/GenBank/DDBJ whole genome shotgun (WGS) entry which is preliminary data.</text>
</comment>